<protein>
    <submittedName>
        <fullName evidence="1">Uncharacterized protein</fullName>
    </submittedName>
</protein>
<dbReference type="Proteomes" id="UP000327194">
    <property type="component" value="Chromosome"/>
</dbReference>
<accession>A0AAE6P3Q2</accession>
<evidence type="ECO:0000313" key="2">
    <source>
        <dbReference type="Proteomes" id="UP000327194"/>
    </source>
</evidence>
<dbReference type="EMBL" id="CP045562">
    <property type="protein sequence ID" value="QFX93248.1"/>
    <property type="molecule type" value="Genomic_DNA"/>
</dbReference>
<proteinExistence type="predicted"/>
<name>A0AAE6P3Q2_9LACO</name>
<dbReference type="RefSeq" id="WP_010022123.1">
    <property type="nucleotide sequence ID" value="NZ_AZDS01000006.1"/>
</dbReference>
<evidence type="ECO:0000313" key="1">
    <source>
        <dbReference type="EMBL" id="QFX93248.1"/>
    </source>
</evidence>
<reference evidence="1 2" key="1">
    <citation type="submission" date="2019-10" db="EMBL/GenBank/DDBJ databases">
        <title>Genome sequencing of Lactobacillus fructivorans.</title>
        <authorList>
            <person name="Kim K."/>
        </authorList>
    </citation>
    <scope>NUCLEOTIDE SEQUENCE [LARGE SCALE GENOMIC DNA]</scope>
    <source>
        <strain evidence="1 2">LF543</strain>
    </source>
</reference>
<gene>
    <name evidence="1" type="ORF">LF543_06735</name>
</gene>
<organism evidence="1 2">
    <name type="scientific">Fructilactobacillus fructivorans</name>
    <dbReference type="NCBI Taxonomy" id="1614"/>
    <lineage>
        <taxon>Bacteria</taxon>
        <taxon>Bacillati</taxon>
        <taxon>Bacillota</taxon>
        <taxon>Bacilli</taxon>
        <taxon>Lactobacillales</taxon>
        <taxon>Lactobacillaceae</taxon>
        <taxon>Fructilactobacillus</taxon>
    </lineage>
</organism>
<dbReference type="AlphaFoldDB" id="A0AAE6P3Q2"/>
<sequence>MFEEVADSLYASNISSHTIFHDKWFIGSALQSIDYANLPRGTYYYQQPTIWTKVLKMKAINPYWEIQNDTENFLCINESKEKMSLVFSLFIEFYLTNNNFKLDSLVIFGDGVKQKLDLNNLTNVEELIRPFFISKQKVGNYMKVFQLNNGRAYPLFDCTFFKYNGKNYFEINVNQSYVTMVQKNYETIFDSKKYEKIKDSLFKIKHFDLVHDTRAIKLFAILKCLSFISDYDIKVKSSYLGHSVKSMSKELALQLFSLKVAPQKIEKFVNDDLYEEIVKEVNFIRNIKLDTLDKYDSFTLADRFGITDDIQRVLQGRNEYFRNYGIKDLRYFTDLPFCSGINSVDTLIKGVEMVNEGK</sequence>
<dbReference type="KEGG" id="lfv:LF543_06735"/>